<evidence type="ECO:0000313" key="2">
    <source>
        <dbReference type="EMBL" id="GIY51924.1"/>
    </source>
</evidence>
<dbReference type="AlphaFoldDB" id="A0AAV4U2G0"/>
<protein>
    <submittedName>
        <fullName evidence="2">Uncharacterized protein</fullName>
    </submittedName>
</protein>
<keyword evidence="1" id="KW-0472">Membrane</keyword>
<accession>A0AAV4U2G0</accession>
<comment type="caution">
    <text evidence="2">The sequence shown here is derived from an EMBL/GenBank/DDBJ whole genome shotgun (WGS) entry which is preliminary data.</text>
</comment>
<name>A0AAV4U2G0_9ARAC</name>
<reference evidence="2 3" key="1">
    <citation type="submission" date="2021-06" db="EMBL/GenBank/DDBJ databases">
        <title>Caerostris darwini draft genome.</title>
        <authorList>
            <person name="Kono N."/>
            <person name="Arakawa K."/>
        </authorList>
    </citation>
    <scope>NUCLEOTIDE SEQUENCE [LARGE SCALE GENOMIC DNA]</scope>
</reference>
<feature type="transmembrane region" description="Helical" evidence="1">
    <location>
        <begin position="6"/>
        <end position="29"/>
    </location>
</feature>
<proteinExistence type="predicted"/>
<dbReference type="Proteomes" id="UP001054837">
    <property type="component" value="Unassembled WGS sequence"/>
</dbReference>
<gene>
    <name evidence="2" type="ORF">CDAR_597041</name>
</gene>
<keyword evidence="1" id="KW-1133">Transmembrane helix</keyword>
<organism evidence="2 3">
    <name type="scientific">Caerostris darwini</name>
    <dbReference type="NCBI Taxonomy" id="1538125"/>
    <lineage>
        <taxon>Eukaryota</taxon>
        <taxon>Metazoa</taxon>
        <taxon>Ecdysozoa</taxon>
        <taxon>Arthropoda</taxon>
        <taxon>Chelicerata</taxon>
        <taxon>Arachnida</taxon>
        <taxon>Araneae</taxon>
        <taxon>Araneomorphae</taxon>
        <taxon>Entelegynae</taxon>
        <taxon>Araneoidea</taxon>
        <taxon>Araneidae</taxon>
        <taxon>Caerostris</taxon>
    </lineage>
</organism>
<sequence length="104" mass="11728">MLNVMAKYSILMSYAYISNLFTLILLIYFPRKQSSKNKTLIDISAESATSNPQTVSPEFNMTSLLFTLNILQNGITFETVSSERLLKIASEAASLFLLAYFQQN</sequence>
<dbReference type="EMBL" id="BPLQ01010622">
    <property type="protein sequence ID" value="GIY51924.1"/>
    <property type="molecule type" value="Genomic_DNA"/>
</dbReference>
<keyword evidence="3" id="KW-1185">Reference proteome</keyword>
<keyword evidence="1" id="KW-0812">Transmembrane</keyword>
<evidence type="ECO:0000256" key="1">
    <source>
        <dbReference type="SAM" id="Phobius"/>
    </source>
</evidence>
<evidence type="ECO:0000313" key="3">
    <source>
        <dbReference type="Proteomes" id="UP001054837"/>
    </source>
</evidence>